<dbReference type="GO" id="GO:0034480">
    <property type="term" value="F:phosphatidylcholine phospholipase C activity"/>
    <property type="evidence" value="ECO:0007669"/>
    <property type="project" value="UniProtKB-EC"/>
</dbReference>
<evidence type="ECO:0000256" key="7">
    <source>
        <dbReference type="ARBA" id="ARBA00031285"/>
    </source>
</evidence>
<evidence type="ECO:0000313" key="9">
    <source>
        <dbReference type="EMBL" id="VBB08283.1"/>
    </source>
</evidence>
<evidence type="ECO:0000313" key="10">
    <source>
        <dbReference type="Proteomes" id="UP000277811"/>
    </source>
</evidence>
<protein>
    <recommendedName>
        <fullName evidence="2">Phospholipase C</fullName>
        <ecNumber evidence="1">3.1.4.3</ecNumber>
    </recommendedName>
    <alternativeName>
        <fullName evidence="7">Phosphatidylcholine cholinephosphohydrolase</fullName>
    </alternativeName>
</protein>
<dbReference type="EC" id="3.1.4.3" evidence="1"/>
<dbReference type="EMBL" id="UPPP01000086">
    <property type="protein sequence ID" value="VBB08283.1"/>
    <property type="molecule type" value="Genomic_DNA"/>
</dbReference>
<evidence type="ECO:0000256" key="2">
    <source>
        <dbReference type="ARBA" id="ARBA00018391"/>
    </source>
</evidence>
<reference evidence="9 10" key="1">
    <citation type="submission" date="2018-06" db="EMBL/GenBank/DDBJ databases">
        <authorList>
            <person name="Strepis N."/>
        </authorList>
    </citation>
    <scope>NUCLEOTIDE SEQUENCE [LARGE SCALE GENOMIC DNA]</scope>
    <source>
        <strain evidence="9">LUCI</strain>
    </source>
</reference>
<name>A0A498RDX7_9FIRM</name>
<gene>
    <name evidence="9" type="ORF">LUCI_3554</name>
</gene>
<keyword evidence="3" id="KW-0479">Metal-binding</keyword>
<dbReference type="Pfam" id="PF00882">
    <property type="entry name" value="Zn_dep_PLPC"/>
    <property type="match status" value="1"/>
</dbReference>
<dbReference type="OrthoDB" id="1677163at2"/>
<dbReference type="InterPro" id="IPR029002">
    <property type="entry name" value="PLPC/GPLD1"/>
</dbReference>
<proteinExistence type="predicted"/>
<keyword evidence="5" id="KW-0378">Hydrolase</keyword>
<keyword evidence="10" id="KW-1185">Reference proteome</keyword>
<keyword evidence="4" id="KW-0732">Signal</keyword>
<evidence type="ECO:0000256" key="6">
    <source>
        <dbReference type="ARBA" id="ARBA00022833"/>
    </source>
</evidence>
<dbReference type="SMART" id="SM00770">
    <property type="entry name" value="Zn_dep_PLPC"/>
    <property type="match status" value="1"/>
</dbReference>
<dbReference type="GO" id="GO:0008270">
    <property type="term" value="F:zinc ion binding"/>
    <property type="evidence" value="ECO:0007669"/>
    <property type="project" value="InterPro"/>
</dbReference>
<sequence length="239" mass="27115">MELELLVDKAKLGLVNGIQLMLTVAGPLQKMINQPGITHEFCNNQAVTILQRDGLTTVADFFARFRRELNHGSNWADQGWKNVGHYMRQEEKGLWRFPCALEVFDQYWRQAAKNIHAGNVASAMFHLGAATHIVQDMCVPHHARGKILAGHRHYENWVKQRYDQYGLNSGGMYCDGREPGNFLLSNAAVSADLLGWVSLDQREDYFHKATEILLPLAQQTTSGLFLAFYEQVCKPAYSF</sequence>
<dbReference type="Proteomes" id="UP000277811">
    <property type="component" value="Unassembled WGS sequence"/>
</dbReference>
<accession>A0A498RDX7</accession>
<dbReference type="CDD" id="cd11009">
    <property type="entry name" value="Zn_dep_PLPC"/>
    <property type="match status" value="1"/>
</dbReference>
<dbReference type="InterPro" id="IPR008947">
    <property type="entry name" value="PLipase_C/P1_nuclease_dom_sf"/>
</dbReference>
<evidence type="ECO:0000256" key="1">
    <source>
        <dbReference type="ARBA" id="ARBA00012018"/>
    </source>
</evidence>
<dbReference type="SUPFAM" id="SSF48537">
    <property type="entry name" value="Phospholipase C/P1 nuclease"/>
    <property type="match status" value="1"/>
</dbReference>
<evidence type="ECO:0000256" key="4">
    <source>
        <dbReference type="ARBA" id="ARBA00022729"/>
    </source>
</evidence>
<evidence type="ECO:0000256" key="3">
    <source>
        <dbReference type="ARBA" id="ARBA00022723"/>
    </source>
</evidence>
<evidence type="ECO:0000259" key="8">
    <source>
        <dbReference type="PROSITE" id="PS51346"/>
    </source>
</evidence>
<dbReference type="InterPro" id="IPR001531">
    <property type="entry name" value="Zn_PLipaseC"/>
</dbReference>
<keyword evidence="6" id="KW-0862">Zinc</keyword>
<feature type="domain" description="Zn-dependent PLC" evidence="8">
    <location>
        <begin position="26"/>
        <end position="239"/>
    </location>
</feature>
<organism evidence="9 10">
    <name type="scientific">Lucifera butyrica</name>
    <dbReference type="NCBI Taxonomy" id="1351585"/>
    <lineage>
        <taxon>Bacteria</taxon>
        <taxon>Bacillati</taxon>
        <taxon>Bacillota</taxon>
        <taxon>Negativicutes</taxon>
        <taxon>Veillonellales</taxon>
        <taxon>Veillonellaceae</taxon>
        <taxon>Lucifera</taxon>
    </lineage>
</organism>
<dbReference type="AlphaFoldDB" id="A0A498RDX7"/>
<dbReference type="RefSeq" id="WP_122629188.1">
    <property type="nucleotide sequence ID" value="NZ_UPPP01000086.1"/>
</dbReference>
<dbReference type="PROSITE" id="PS51346">
    <property type="entry name" value="PROKAR_ZN_DEPEND_PLPC_2"/>
    <property type="match status" value="1"/>
</dbReference>
<dbReference type="Gene3D" id="1.10.575.10">
    <property type="entry name" value="P1 Nuclease"/>
    <property type="match status" value="1"/>
</dbReference>
<evidence type="ECO:0000256" key="5">
    <source>
        <dbReference type="ARBA" id="ARBA00022801"/>
    </source>
</evidence>